<feature type="non-terminal residue" evidence="4">
    <location>
        <position position="1"/>
    </location>
</feature>
<dbReference type="InterPro" id="IPR011992">
    <property type="entry name" value="EF-hand-dom_pair"/>
</dbReference>
<dbReference type="GO" id="GO:0005874">
    <property type="term" value="C:microtubule"/>
    <property type="evidence" value="ECO:0007669"/>
    <property type="project" value="TreeGrafter"/>
</dbReference>
<dbReference type="AlphaFoldDB" id="A0A813IG67"/>
<dbReference type="SMART" id="SM00054">
    <property type="entry name" value="EFh"/>
    <property type="match status" value="2"/>
</dbReference>
<proteinExistence type="inferred from homology"/>
<reference evidence="4" key="1">
    <citation type="submission" date="2021-02" db="EMBL/GenBank/DDBJ databases">
        <authorList>
            <person name="Dougan E. K."/>
            <person name="Rhodes N."/>
            <person name="Thang M."/>
            <person name="Chan C."/>
        </authorList>
    </citation>
    <scope>NUCLEOTIDE SEQUENCE</scope>
</reference>
<keyword evidence="2" id="KW-0106">Calcium</keyword>
<dbReference type="Proteomes" id="UP000626109">
    <property type="component" value="Unassembled WGS sequence"/>
</dbReference>
<evidence type="ECO:0000313" key="4">
    <source>
        <dbReference type="EMBL" id="CAE8650346.1"/>
    </source>
</evidence>
<dbReference type="InterPro" id="IPR008907">
    <property type="entry name" value="TPP/p25"/>
</dbReference>
<organism evidence="4 5">
    <name type="scientific">Polarella glacialis</name>
    <name type="common">Dinoflagellate</name>
    <dbReference type="NCBI Taxonomy" id="89957"/>
    <lineage>
        <taxon>Eukaryota</taxon>
        <taxon>Sar</taxon>
        <taxon>Alveolata</taxon>
        <taxon>Dinophyceae</taxon>
        <taxon>Suessiales</taxon>
        <taxon>Suessiaceae</taxon>
        <taxon>Polarella</taxon>
    </lineage>
</organism>
<feature type="domain" description="EF-hand" evidence="3">
    <location>
        <begin position="9"/>
        <end position="44"/>
    </location>
</feature>
<protein>
    <recommendedName>
        <fullName evidence="3">EF-hand domain-containing protein</fullName>
    </recommendedName>
</protein>
<dbReference type="Pfam" id="PF05517">
    <property type="entry name" value="p25-alpha"/>
    <property type="match status" value="1"/>
</dbReference>
<sequence length="173" mass="18886">VAVMSGTKKKAEALRNQFKTLDSSGDGRLDLREMSALLKKGNPKMTDPDCRAVFTAADTDHDGKISFQEFVTFVYAADGPEPHEELVAVFATLTGSEDGEMDKRQFAKMCQDTCLHNAKFKSNEADLVFGKVTTRNEKTLGVRSFAKALEVIAEKRGCAVVEVYKALGITAEA</sequence>
<feature type="non-terminal residue" evidence="4">
    <location>
        <position position="173"/>
    </location>
</feature>
<gene>
    <name evidence="4" type="ORF">PGLA2088_LOCUS8196</name>
</gene>
<dbReference type="Gene3D" id="1.10.238.10">
    <property type="entry name" value="EF-hand"/>
    <property type="match status" value="2"/>
</dbReference>
<dbReference type="PROSITE" id="PS00018">
    <property type="entry name" value="EF_HAND_1"/>
    <property type="match status" value="2"/>
</dbReference>
<dbReference type="CDD" id="cd15898">
    <property type="entry name" value="EFh_PI-PLC"/>
    <property type="match status" value="1"/>
</dbReference>
<comment type="caution">
    <text evidence="4">The sequence shown here is derived from an EMBL/GenBank/DDBJ whole genome shotgun (WGS) entry which is preliminary data.</text>
</comment>
<dbReference type="PANTHER" id="PTHR12932:SF9">
    <property type="entry name" value="TUBULIN POLYMERIZATION-PROMOTING PROTEIN HOMOLOG"/>
    <property type="match status" value="1"/>
</dbReference>
<dbReference type="GO" id="GO:0005509">
    <property type="term" value="F:calcium ion binding"/>
    <property type="evidence" value="ECO:0007669"/>
    <property type="project" value="InterPro"/>
</dbReference>
<dbReference type="GO" id="GO:0015631">
    <property type="term" value="F:tubulin binding"/>
    <property type="evidence" value="ECO:0007669"/>
    <property type="project" value="InterPro"/>
</dbReference>
<name>A0A813IG67_POLGL</name>
<dbReference type="InterPro" id="IPR018247">
    <property type="entry name" value="EF_Hand_1_Ca_BS"/>
</dbReference>
<dbReference type="GO" id="GO:0046785">
    <property type="term" value="P:microtubule polymerization"/>
    <property type="evidence" value="ECO:0007669"/>
    <property type="project" value="InterPro"/>
</dbReference>
<evidence type="ECO:0000313" key="5">
    <source>
        <dbReference type="Proteomes" id="UP000626109"/>
    </source>
</evidence>
<evidence type="ECO:0000259" key="3">
    <source>
        <dbReference type="PROSITE" id="PS50222"/>
    </source>
</evidence>
<comment type="similarity">
    <text evidence="1">Belongs to the TPPP family.</text>
</comment>
<dbReference type="PROSITE" id="PS50222">
    <property type="entry name" value="EF_HAND_2"/>
    <property type="match status" value="2"/>
</dbReference>
<dbReference type="Pfam" id="PF13499">
    <property type="entry name" value="EF-hand_7"/>
    <property type="match status" value="1"/>
</dbReference>
<dbReference type="PANTHER" id="PTHR12932">
    <property type="entry name" value="P25 ALPHA-RELATED"/>
    <property type="match status" value="1"/>
</dbReference>
<dbReference type="GO" id="GO:0001578">
    <property type="term" value="P:microtubule bundle formation"/>
    <property type="evidence" value="ECO:0007669"/>
    <property type="project" value="TreeGrafter"/>
</dbReference>
<feature type="domain" description="EF-hand" evidence="3">
    <location>
        <begin position="45"/>
        <end position="80"/>
    </location>
</feature>
<evidence type="ECO:0000256" key="1">
    <source>
        <dbReference type="ARBA" id="ARBA00010994"/>
    </source>
</evidence>
<dbReference type="GO" id="GO:0032273">
    <property type="term" value="P:positive regulation of protein polymerization"/>
    <property type="evidence" value="ECO:0007669"/>
    <property type="project" value="TreeGrafter"/>
</dbReference>
<evidence type="ECO:0000256" key="2">
    <source>
        <dbReference type="ARBA" id="ARBA00022837"/>
    </source>
</evidence>
<dbReference type="InterPro" id="IPR002048">
    <property type="entry name" value="EF_hand_dom"/>
</dbReference>
<accession>A0A813IG67</accession>
<dbReference type="SUPFAM" id="SSF47473">
    <property type="entry name" value="EF-hand"/>
    <property type="match status" value="1"/>
</dbReference>
<dbReference type="EMBL" id="CAJNNW010008782">
    <property type="protein sequence ID" value="CAE8650346.1"/>
    <property type="molecule type" value="Genomic_DNA"/>
</dbReference>